<gene>
    <name evidence="1" type="ORF">PLEPLA_LOCUS38531</name>
</gene>
<organism evidence="1 2">
    <name type="scientific">Pleuronectes platessa</name>
    <name type="common">European plaice</name>
    <dbReference type="NCBI Taxonomy" id="8262"/>
    <lineage>
        <taxon>Eukaryota</taxon>
        <taxon>Metazoa</taxon>
        <taxon>Chordata</taxon>
        <taxon>Craniata</taxon>
        <taxon>Vertebrata</taxon>
        <taxon>Euteleostomi</taxon>
        <taxon>Actinopterygii</taxon>
        <taxon>Neopterygii</taxon>
        <taxon>Teleostei</taxon>
        <taxon>Neoteleostei</taxon>
        <taxon>Acanthomorphata</taxon>
        <taxon>Carangaria</taxon>
        <taxon>Pleuronectiformes</taxon>
        <taxon>Pleuronectoidei</taxon>
        <taxon>Pleuronectidae</taxon>
        <taxon>Pleuronectes</taxon>
    </lineage>
</organism>
<reference evidence="1" key="1">
    <citation type="submission" date="2020-03" db="EMBL/GenBank/DDBJ databases">
        <authorList>
            <person name="Weist P."/>
        </authorList>
    </citation>
    <scope>NUCLEOTIDE SEQUENCE</scope>
</reference>
<dbReference type="EMBL" id="CADEAL010004069">
    <property type="protein sequence ID" value="CAB1450839.1"/>
    <property type="molecule type" value="Genomic_DNA"/>
</dbReference>
<proteinExistence type="predicted"/>
<accession>A0A9N7Z6S5</accession>
<protein>
    <submittedName>
        <fullName evidence="1">Uncharacterized protein</fullName>
    </submittedName>
</protein>
<keyword evidence="2" id="KW-1185">Reference proteome</keyword>
<comment type="caution">
    <text evidence="1">The sequence shown here is derived from an EMBL/GenBank/DDBJ whole genome shotgun (WGS) entry which is preliminary data.</text>
</comment>
<sequence length="160" mass="17800">MGLKAGGERRRRRRCGTAEEEVHEMEEGVGWFATLLDGQPASQSPSTALRLTGCLFMKAYEEEEEEEGESSDEEQSPLAVLAYVSSSQDQWPPEKAVIRIHFFLLCGLVHCLSSSVQCNQVNERACNEAIRCSLVLWARHSIRDSQTLAPSAGCGLRWGR</sequence>
<name>A0A9N7Z6S5_PLEPL</name>
<dbReference type="Proteomes" id="UP001153269">
    <property type="component" value="Unassembled WGS sequence"/>
</dbReference>
<dbReference type="AlphaFoldDB" id="A0A9N7Z6S5"/>
<evidence type="ECO:0000313" key="1">
    <source>
        <dbReference type="EMBL" id="CAB1450839.1"/>
    </source>
</evidence>
<evidence type="ECO:0000313" key="2">
    <source>
        <dbReference type="Proteomes" id="UP001153269"/>
    </source>
</evidence>